<reference evidence="6 7" key="1">
    <citation type="journal article" date="2011" name="J. Bacteriol.">
        <title>Genome sequence of 'Pedosphaera parvula' Ellin514, an aerobic Verrucomicrobial isolate from pasture soil.</title>
        <authorList>
            <person name="Kant R."/>
            <person name="van Passel M.W."/>
            <person name="Sangwan P."/>
            <person name="Palva A."/>
            <person name="Lucas S."/>
            <person name="Copeland A."/>
            <person name="Lapidus A."/>
            <person name="Glavina Del Rio T."/>
            <person name="Dalin E."/>
            <person name="Tice H."/>
            <person name="Bruce D."/>
            <person name="Goodwin L."/>
            <person name="Pitluck S."/>
            <person name="Chertkov O."/>
            <person name="Larimer F.W."/>
            <person name="Land M.L."/>
            <person name="Hauser L."/>
            <person name="Brettin T.S."/>
            <person name="Detter J.C."/>
            <person name="Han S."/>
            <person name="de Vos W.M."/>
            <person name="Janssen P.H."/>
            <person name="Smidt H."/>
        </authorList>
    </citation>
    <scope>NUCLEOTIDE SEQUENCE [LARGE SCALE GENOMIC DNA]</scope>
    <source>
        <strain evidence="6 7">Ellin514</strain>
    </source>
</reference>
<evidence type="ECO:0000313" key="6">
    <source>
        <dbReference type="EMBL" id="EEF62808.1"/>
    </source>
</evidence>
<evidence type="ECO:0000259" key="5">
    <source>
        <dbReference type="PROSITE" id="PS51007"/>
    </source>
</evidence>
<dbReference type="NCBIfam" id="TIGR02603">
    <property type="entry name" value="CxxCH_TIGR02603"/>
    <property type="match status" value="1"/>
</dbReference>
<evidence type="ECO:0000256" key="1">
    <source>
        <dbReference type="ARBA" id="ARBA00022617"/>
    </source>
</evidence>
<dbReference type="PANTHER" id="PTHR33546">
    <property type="entry name" value="LARGE, MULTIFUNCTIONAL SECRETED PROTEIN-RELATED"/>
    <property type="match status" value="1"/>
</dbReference>
<gene>
    <name evidence="6" type="ORF">Cflav_PD5443</name>
</gene>
<organism evidence="6 7">
    <name type="scientific">Pedosphaera parvula (strain Ellin514)</name>
    <dbReference type="NCBI Taxonomy" id="320771"/>
    <lineage>
        <taxon>Bacteria</taxon>
        <taxon>Pseudomonadati</taxon>
        <taxon>Verrucomicrobiota</taxon>
        <taxon>Pedosphaerae</taxon>
        <taxon>Pedosphaerales</taxon>
        <taxon>Pedosphaeraceae</taxon>
        <taxon>Pedosphaera</taxon>
    </lineage>
</organism>
<dbReference type="Gene3D" id="1.10.760.10">
    <property type="entry name" value="Cytochrome c-like domain"/>
    <property type="match status" value="1"/>
</dbReference>
<keyword evidence="2 4" id="KW-0479">Metal-binding</keyword>
<dbReference type="SUPFAM" id="SSF48371">
    <property type="entry name" value="ARM repeat"/>
    <property type="match status" value="1"/>
</dbReference>
<dbReference type="GO" id="GO:0046872">
    <property type="term" value="F:metal ion binding"/>
    <property type="evidence" value="ECO:0007669"/>
    <property type="project" value="UniProtKB-KW"/>
</dbReference>
<dbReference type="PROSITE" id="PS51007">
    <property type="entry name" value="CYTC"/>
    <property type="match status" value="1"/>
</dbReference>
<dbReference type="InterPro" id="IPR013427">
    <property type="entry name" value="Haem-bd_dom_put"/>
</dbReference>
<dbReference type="InterPro" id="IPR011989">
    <property type="entry name" value="ARM-like"/>
</dbReference>
<name>B9XBC3_PEDPL</name>
<dbReference type="SUPFAM" id="SSF48431">
    <property type="entry name" value="Lipovitellin-phosvitin complex, superhelical domain"/>
    <property type="match status" value="1"/>
</dbReference>
<dbReference type="STRING" id="320771.Cflav_PD5443"/>
<evidence type="ECO:0000256" key="2">
    <source>
        <dbReference type="ARBA" id="ARBA00022723"/>
    </source>
</evidence>
<dbReference type="InterPro" id="IPR055557">
    <property type="entry name" value="DUF7133"/>
</dbReference>
<accession>B9XBC3</accession>
<evidence type="ECO:0000313" key="7">
    <source>
        <dbReference type="Proteomes" id="UP000003688"/>
    </source>
</evidence>
<sequence>MGDAGGNLVHRKVLLPDDVGLKAQRGPGEENVEFMASKDTWFRPVQFANAPDGTLYVIDMYRETIEHPWSLPSSIKQFLDLNSGNDRGRIYRVVPDGYKQPALPHLDKTSTKELVATLESPNGWYRDTASRLLNERQDKSAVPDLVKLLKNSKSALGRLQALCTLDGLNSLKEEQVLIGLNDTEAHVREHAIKLSEKFVKKSMASKKLWSRLQNLASDPSINVRYQLAFTLGELKNEGRIQVLSVIVKQDAQSSWVQAAVLSSLTEGASEMFGTVARDEAFTKNKSGQEFLLQLVSLVGAKNNQQEVAQVLAFISKSHDDALTFSLVRSLGDGLQKSGGSLVKSDTQGALKGIFAQASKVAADSKADEATRAQAIQLLAFTEYKVSGATLVSLLDKSQPQMIQMAAVTTLARFNDAEVANELIKQWPKSAPRVKSEIMSVLLGRPERATALLNTIAGGTMQPTDLTTAQIKFLRNHHDAEVHKLAAKVFANFKEKKRQDVIDAYQSALNLNGEAAKGKEIYLQRCSSCHRLGGNGYQLGPDLVTVKNTGKEKMLVNILDPNREIAPAYIAFQIETKDDESLVGIIASETTSSITVRQAFGKEDNLMRSKIKSMQSQGQSLMPEGLEQGLTPQDFANLLEYISTADAGPAAEAKK</sequence>
<keyword evidence="7" id="KW-1185">Reference proteome</keyword>
<dbReference type="GO" id="GO:0020037">
    <property type="term" value="F:heme binding"/>
    <property type="evidence" value="ECO:0007669"/>
    <property type="project" value="InterPro"/>
</dbReference>
<dbReference type="InterPro" id="IPR009056">
    <property type="entry name" value="Cyt_c-like_dom"/>
</dbReference>
<dbReference type="PANTHER" id="PTHR33546:SF1">
    <property type="entry name" value="LARGE, MULTIFUNCTIONAL SECRETED PROTEIN"/>
    <property type="match status" value="1"/>
</dbReference>
<dbReference type="Proteomes" id="UP000003688">
    <property type="component" value="Unassembled WGS sequence"/>
</dbReference>
<evidence type="ECO:0000256" key="3">
    <source>
        <dbReference type="ARBA" id="ARBA00023004"/>
    </source>
</evidence>
<dbReference type="InterPro" id="IPR036909">
    <property type="entry name" value="Cyt_c-like_dom_sf"/>
</dbReference>
<keyword evidence="3 4" id="KW-0408">Iron</keyword>
<dbReference type="Pfam" id="PF00034">
    <property type="entry name" value="Cytochrom_C"/>
    <property type="match status" value="1"/>
</dbReference>
<protein>
    <submittedName>
        <fullName evidence="6">Heme-binding protein</fullName>
    </submittedName>
</protein>
<dbReference type="EMBL" id="ABOX02000003">
    <property type="protein sequence ID" value="EEF62808.1"/>
    <property type="molecule type" value="Genomic_DNA"/>
</dbReference>
<dbReference type="Gene3D" id="1.25.10.10">
    <property type="entry name" value="Leucine-rich Repeat Variant"/>
    <property type="match status" value="2"/>
</dbReference>
<dbReference type="InterPro" id="IPR011030">
    <property type="entry name" value="Lipovitellin_superhlx_dom"/>
</dbReference>
<dbReference type="Pfam" id="PF23500">
    <property type="entry name" value="DUF7133"/>
    <property type="match status" value="1"/>
</dbReference>
<keyword evidence="1 4" id="KW-0349">Heme</keyword>
<dbReference type="GO" id="GO:0009055">
    <property type="term" value="F:electron transfer activity"/>
    <property type="evidence" value="ECO:0007669"/>
    <property type="project" value="InterPro"/>
</dbReference>
<dbReference type="AlphaFoldDB" id="B9XBC3"/>
<evidence type="ECO:0000256" key="4">
    <source>
        <dbReference type="PROSITE-ProRule" id="PRU00433"/>
    </source>
</evidence>
<proteinExistence type="predicted"/>
<dbReference type="SUPFAM" id="SSF46626">
    <property type="entry name" value="Cytochrome c"/>
    <property type="match status" value="1"/>
</dbReference>
<feature type="domain" description="Cytochrome c" evidence="5">
    <location>
        <begin position="512"/>
        <end position="645"/>
    </location>
</feature>
<comment type="caution">
    <text evidence="6">The sequence shown here is derived from an EMBL/GenBank/DDBJ whole genome shotgun (WGS) entry which is preliminary data.</text>
</comment>
<dbReference type="InterPro" id="IPR016024">
    <property type="entry name" value="ARM-type_fold"/>
</dbReference>